<protein>
    <submittedName>
        <fullName evidence="6">Molybdopterin-dependent oxidoreductase</fullName>
    </submittedName>
</protein>
<dbReference type="RefSeq" id="WP_160894672.1">
    <property type="nucleotide sequence ID" value="NZ_WUMU01000013.1"/>
</dbReference>
<dbReference type="SUPFAM" id="SSF54665">
    <property type="entry name" value="CO dehydrogenase molybdoprotein N-domain-like"/>
    <property type="match status" value="1"/>
</dbReference>
<accession>A0A6L7G3G0</accession>
<evidence type="ECO:0000256" key="3">
    <source>
        <dbReference type="ARBA" id="ARBA00023004"/>
    </source>
</evidence>
<dbReference type="InterPro" id="IPR037165">
    <property type="entry name" value="AldOxase/xan_DH_Mopterin-bd_sf"/>
</dbReference>
<dbReference type="InterPro" id="IPR046867">
    <property type="entry name" value="AldOxase/xan_DH_MoCoBD2"/>
</dbReference>
<gene>
    <name evidence="6" type="ORF">GR170_11895</name>
</gene>
<keyword evidence="1 4" id="KW-0349">Heme</keyword>
<name>A0A6L7G3G0_9RHOB</name>
<feature type="domain" description="Cytochrome c" evidence="5">
    <location>
        <begin position="1038"/>
        <end position="1126"/>
    </location>
</feature>
<dbReference type="GO" id="GO:0009055">
    <property type="term" value="F:electron transfer activity"/>
    <property type="evidence" value="ECO:0007669"/>
    <property type="project" value="InterPro"/>
</dbReference>
<dbReference type="InterPro" id="IPR036909">
    <property type="entry name" value="Cyt_c-like_dom_sf"/>
</dbReference>
<evidence type="ECO:0000256" key="2">
    <source>
        <dbReference type="ARBA" id="ARBA00022723"/>
    </source>
</evidence>
<dbReference type="InterPro" id="IPR052516">
    <property type="entry name" value="N-heterocyclic_Hydroxylase"/>
</dbReference>
<dbReference type="Pfam" id="PF20256">
    <property type="entry name" value="MoCoBD_2"/>
    <property type="match status" value="2"/>
</dbReference>
<keyword evidence="2 4" id="KW-0479">Metal-binding</keyword>
<comment type="caution">
    <text evidence="6">The sequence shown here is derived from an EMBL/GenBank/DDBJ whole genome shotgun (WGS) entry which is preliminary data.</text>
</comment>
<reference evidence="6 7" key="1">
    <citation type="submission" date="2019-12" db="EMBL/GenBank/DDBJ databases">
        <authorList>
            <person name="Li M."/>
        </authorList>
    </citation>
    <scope>NUCLEOTIDE SEQUENCE [LARGE SCALE GENOMIC DNA]</scope>
    <source>
        <strain evidence="6 7">GBMRC 2024</strain>
    </source>
</reference>
<dbReference type="Pfam" id="PF02738">
    <property type="entry name" value="MoCoBD_1"/>
    <property type="match status" value="1"/>
</dbReference>
<evidence type="ECO:0000256" key="4">
    <source>
        <dbReference type="PROSITE-ProRule" id="PRU00433"/>
    </source>
</evidence>
<evidence type="ECO:0000256" key="1">
    <source>
        <dbReference type="ARBA" id="ARBA00022617"/>
    </source>
</evidence>
<dbReference type="Gene3D" id="1.10.760.10">
    <property type="entry name" value="Cytochrome c-like domain"/>
    <property type="match status" value="3"/>
</dbReference>
<keyword evidence="3 4" id="KW-0408">Iron</keyword>
<proteinExistence type="predicted"/>
<dbReference type="Proteomes" id="UP000477911">
    <property type="component" value="Unassembled WGS sequence"/>
</dbReference>
<dbReference type="AlphaFoldDB" id="A0A6L7G3G0"/>
<dbReference type="InterPro" id="IPR036856">
    <property type="entry name" value="Ald_Oxase/Xan_DH_a/b_sf"/>
</dbReference>
<dbReference type="InterPro" id="IPR009056">
    <property type="entry name" value="Cyt_c-like_dom"/>
</dbReference>
<dbReference type="InterPro" id="IPR008274">
    <property type="entry name" value="AldOxase/xan_DH_MoCoBD1"/>
</dbReference>
<feature type="domain" description="Cytochrome c" evidence="5">
    <location>
        <begin position="915"/>
        <end position="1023"/>
    </location>
</feature>
<dbReference type="Gene3D" id="3.90.1170.50">
    <property type="entry name" value="Aldehyde oxidase/xanthine dehydrogenase, a/b hammerhead"/>
    <property type="match status" value="1"/>
</dbReference>
<dbReference type="Pfam" id="PF00034">
    <property type="entry name" value="Cytochrom_C"/>
    <property type="match status" value="1"/>
</dbReference>
<feature type="domain" description="Cytochrome c" evidence="5">
    <location>
        <begin position="770"/>
        <end position="873"/>
    </location>
</feature>
<dbReference type="PANTHER" id="PTHR47495">
    <property type="entry name" value="ALDEHYDE DEHYDROGENASE"/>
    <property type="match status" value="1"/>
</dbReference>
<organism evidence="6 7">
    <name type="scientific">Pseudooceanicola albus</name>
    <dbReference type="NCBI Taxonomy" id="2692189"/>
    <lineage>
        <taxon>Bacteria</taxon>
        <taxon>Pseudomonadati</taxon>
        <taxon>Pseudomonadota</taxon>
        <taxon>Alphaproteobacteria</taxon>
        <taxon>Rhodobacterales</taxon>
        <taxon>Paracoccaceae</taxon>
        <taxon>Pseudooceanicola</taxon>
    </lineage>
</organism>
<dbReference type="EMBL" id="WUMU01000013">
    <property type="protein sequence ID" value="MXN18541.1"/>
    <property type="molecule type" value="Genomic_DNA"/>
</dbReference>
<dbReference type="SUPFAM" id="SSF46626">
    <property type="entry name" value="Cytochrome c"/>
    <property type="match status" value="3"/>
</dbReference>
<sequence>MTEGGMISVYEDRPEGRMTHVQIDGRGQVTAFNGHVDLGTGIQTALAQIVAEELGCTLEAVTVVLGDTGRTPNQGPTIASETIQVAAVPLRKAAAQLGQFLAGEGARRLNAPLAEVETREGRALWQQTEVAFGDLVAGHNLAMRLDPDMPVKDPAGYRIVGRPVGRVDLPAKVTGQFDYIQDIRVPGMVHGHVIRPPYAGRDSGPFIGTSLLGWDEAAIATRPGFLAVVREGDFLAVVAETAHQARTLAEALPVHWRQPPPGPDLSDLRHALKAAPSMPRVLERSGDVEAALAGADHRAARSYVWPYHLHGSIGPSCAVADWNGGAPVVWSGTQNPHMLQGDLAQLVGLEPDRIEVRRHQAAGCYGRNCADDVAGDALLLARALGRPVRVQLTRAQEHLWEPRGAAQLMEVSGGLKAGHLHAYTLDTWYPSNRGPNLALLLTGRISPEPRSADMGDRTAIPPYRIAHKRITVHDMAPLVRAAWMRGVSALPNTFAHESFVDEMAAEAGEDPVAFRLKHLDDPRTRDLVIKTAEEAGWQARSGPRLRREGRMAYGQGFAFATYVHGTFPGTAAASSAWVCDVAVDTRTGEITLTRVFVGQDQGLVINPDGVRQQIHGNVIQTASRTLLEEVTVDAITPAPQSWGSYPIQSFDTLPEIRSMLIARPGDPALGVGESAAVPAAAAIANAIFDATGVRLREAPFTPERMRAGLAELGGAPPLPAPDAGQKPRRRRWAAWAGGIAGALTLGAVALPMARALPPQAAPSAASFAAPLLERGRQVFATGDCAVCHTAQDGSPNAGGRPMKTPFGTVFTTNLTPDPETGLGNWSFAAFDRAMRRGISRDGHNLYPAFPYTAFAKMDGEDMYALYAYLQTLAPVRAAVPRARMVAPLNLRPVNAAWNLLYLDRAPLVDDPARSQAWNRGRYLVEGAGHCSACHSPRSALGAEKGGAAALSGAEVDGWWAPALAGTAPALRGWDEDRLFAYLGTGHAPGLASAAGPMAPVVAGLATLPEADRRAMAVYLASLAAPDVAPAAVPTLAEVTPGPGARLFRGACASCHEPGLAGALTAAQVPLARSAAIRAPTRATLRSLLREGITAPLELPLRDMPAFGEELSDHQIDQIADFLRARYAPDLKPFPDS</sequence>
<dbReference type="Gene3D" id="3.30.365.10">
    <property type="entry name" value="Aldehyde oxidase/xanthine dehydrogenase, molybdopterin binding domain"/>
    <property type="match status" value="4"/>
</dbReference>
<evidence type="ECO:0000259" key="5">
    <source>
        <dbReference type="PROSITE" id="PS51007"/>
    </source>
</evidence>
<evidence type="ECO:0000313" key="6">
    <source>
        <dbReference type="EMBL" id="MXN18541.1"/>
    </source>
</evidence>
<dbReference type="GO" id="GO:0046872">
    <property type="term" value="F:metal ion binding"/>
    <property type="evidence" value="ECO:0007669"/>
    <property type="project" value="UniProtKB-KW"/>
</dbReference>
<dbReference type="InterPro" id="IPR000674">
    <property type="entry name" value="Ald_Oxase/Xan_DH_a/b"/>
</dbReference>
<dbReference type="SUPFAM" id="SSF56003">
    <property type="entry name" value="Molybdenum cofactor-binding domain"/>
    <property type="match status" value="2"/>
</dbReference>
<dbReference type="Pfam" id="PF13442">
    <property type="entry name" value="Cytochrome_CBB3"/>
    <property type="match status" value="1"/>
</dbReference>
<dbReference type="PANTHER" id="PTHR47495:SF1">
    <property type="entry name" value="BLL3820 PROTEIN"/>
    <property type="match status" value="1"/>
</dbReference>
<dbReference type="SMART" id="SM01008">
    <property type="entry name" value="Ald_Xan_dh_C"/>
    <property type="match status" value="1"/>
</dbReference>
<evidence type="ECO:0000313" key="7">
    <source>
        <dbReference type="Proteomes" id="UP000477911"/>
    </source>
</evidence>
<dbReference type="PROSITE" id="PS51007">
    <property type="entry name" value="CYTC"/>
    <property type="match status" value="3"/>
</dbReference>
<keyword evidence="7" id="KW-1185">Reference proteome</keyword>
<dbReference type="GO" id="GO:0020037">
    <property type="term" value="F:heme binding"/>
    <property type="evidence" value="ECO:0007669"/>
    <property type="project" value="InterPro"/>
</dbReference>
<dbReference type="GO" id="GO:0016491">
    <property type="term" value="F:oxidoreductase activity"/>
    <property type="evidence" value="ECO:0007669"/>
    <property type="project" value="InterPro"/>
</dbReference>